<keyword evidence="2" id="KW-1185">Reference proteome</keyword>
<organism evidence="1 2">
    <name type="scientific">Mycena rosella</name>
    <name type="common">Pink bonnet</name>
    <name type="synonym">Agaricus rosellus</name>
    <dbReference type="NCBI Taxonomy" id="1033263"/>
    <lineage>
        <taxon>Eukaryota</taxon>
        <taxon>Fungi</taxon>
        <taxon>Dikarya</taxon>
        <taxon>Basidiomycota</taxon>
        <taxon>Agaricomycotina</taxon>
        <taxon>Agaricomycetes</taxon>
        <taxon>Agaricomycetidae</taxon>
        <taxon>Agaricales</taxon>
        <taxon>Marasmiineae</taxon>
        <taxon>Mycenaceae</taxon>
        <taxon>Mycena</taxon>
    </lineage>
</organism>
<proteinExistence type="predicted"/>
<sequence>MSIALTFGDKQLLQSPVVGPDGAVHYTTSTTRGFRGRKVTTIMATSGAVGTINWREKSFVINGVQRGWGDLKSRSEGIFSSEREWNWANRPYSLKYNRSEKELLATPKLGNMTGSVRFTPYQPHLLHDNEHAVIYFPHQMQDEAERMFLLMAILETEIHRQDQQAAAGAAAASG</sequence>
<reference evidence="1" key="1">
    <citation type="submission" date="2023-03" db="EMBL/GenBank/DDBJ databases">
        <title>Massive genome expansion in bonnet fungi (Mycena s.s.) driven by repeated elements and novel gene families across ecological guilds.</title>
        <authorList>
            <consortium name="Lawrence Berkeley National Laboratory"/>
            <person name="Harder C.B."/>
            <person name="Miyauchi S."/>
            <person name="Viragh M."/>
            <person name="Kuo A."/>
            <person name="Thoen E."/>
            <person name="Andreopoulos B."/>
            <person name="Lu D."/>
            <person name="Skrede I."/>
            <person name="Drula E."/>
            <person name="Henrissat B."/>
            <person name="Morin E."/>
            <person name="Kohler A."/>
            <person name="Barry K."/>
            <person name="LaButti K."/>
            <person name="Morin E."/>
            <person name="Salamov A."/>
            <person name="Lipzen A."/>
            <person name="Mereny Z."/>
            <person name="Hegedus B."/>
            <person name="Baldrian P."/>
            <person name="Stursova M."/>
            <person name="Weitz H."/>
            <person name="Taylor A."/>
            <person name="Grigoriev I.V."/>
            <person name="Nagy L.G."/>
            <person name="Martin F."/>
            <person name="Kauserud H."/>
        </authorList>
    </citation>
    <scope>NUCLEOTIDE SEQUENCE</scope>
    <source>
        <strain evidence="1">CBHHK067</strain>
    </source>
</reference>
<comment type="caution">
    <text evidence="1">The sequence shown here is derived from an EMBL/GenBank/DDBJ whole genome shotgun (WGS) entry which is preliminary data.</text>
</comment>
<dbReference type="EMBL" id="JARKIE010000145">
    <property type="protein sequence ID" value="KAJ7676184.1"/>
    <property type="molecule type" value="Genomic_DNA"/>
</dbReference>
<dbReference type="Proteomes" id="UP001221757">
    <property type="component" value="Unassembled WGS sequence"/>
</dbReference>
<evidence type="ECO:0000313" key="2">
    <source>
        <dbReference type="Proteomes" id="UP001221757"/>
    </source>
</evidence>
<name>A0AAD7D2Q8_MYCRO</name>
<protein>
    <submittedName>
        <fullName evidence="1">Uncharacterized protein</fullName>
    </submittedName>
</protein>
<gene>
    <name evidence="1" type="ORF">B0H17DRAFT_1238342</name>
</gene>
<dbReference type="AlphaFoldDB" id="A0AAD7D2Q8"/>
<accession>A0AAD7D2Q8</accession>
<evidence type="ECO:0000313" key="1">
    <source>
        <dbReference type="EMBL" id="KAJ7676184.1"/>
    </source>
</evidence>